<evidence type="ECO:0000256" key="6">
    <source>
        <dbReference type="ARBA" id="ARBA00022989"/>
    </source>
</evidence>
<keyword evidence="6" id="KW-1133">Transmembrane helix</keyword>
<evidence type="ECO:0000256" key="3">
    <source>
        <dbReference type="ARBA" id="ARBA00022448"/>
    </source>
</evidence>
<evidence type="ECO:0000256" key="8">
    <source>
        <dbReference type="ARBA" id="ARBA00023136"/>
    </source>
</evidence>
<evidence type="ECO:0000256" key="10">
    <source>
        <dbReference type="RuleBase" id="RU000488"/>
    </source>
</evidence>
<evidence type="ECO:0000313" key="12">
    <source>
        <dbReference type="Proteomes" id="UP000616769"/>
    </source>
</evidence>
<dbReference type="AlphaFoldDB" id="A0A131ZX01"/>
<keyword evidence="5" id="KW-0677">Repeat</keyword>
<evidence type="ECO:0000256" key="7">
    <source>
        <dbReference type="ARBA" id="ARBA00023128"/>
    </source>
</evidence>
<reference evidence="11 12" key="1">
    <citation type="journal article" date="2015" name="Parasit. Vectors">
        <title>Draft genome of the scabies mite.</title>
        <authorList>
            <person name="Rider S.D.Jr."/>
            <person name="Morgan M.S."/>
            <person name="Arlian L.G."/>
        </authorList>
    </citation>
    <scope>NUCLEOTIDE SEQUENCE [LARGE SCALE GENOMIC DNA]</scope>
    <source>
        <strain evidence="11">Arlian Lab</strain>
    </source>
</reference>
<feature type="repeat" description="Solcar" evidence="9">
    <location>
        <begin position="182"/>
        <end position="265"/>
    </location>
</feature>
<feature type="repeat" description="Solcar" evidence="9">
    <location>
        <begin position="92"/>
        <end position="174"/>
    </location>
</feature>
<keyword evidence="3 10" id="KW-0813">Transport</keyword>
<gene>
    <name evidence="11" type="ORF">QR98_0014480</name>
</gene>
<dbReference type="Gene3D" id="1.50.40.10">
    <property type="entry name" value="Mitochondrial carrier domain"/>
    <property type="match status" value="1"/>
</dbReference>
<evidence type="ECO:0000256" key="5">
    <source>
        <dbReference type="ARBA" id="ARBA00022737"/>
    </source>
</evidence>
<name>A0A131ZX01_SARSC</name>
<proteinExistence type="inferred from homology"/>
<comment type="similarity">
    <text evidence="2 10">Belongs to the mitochondrial carrier (TC 2.A.29) family.</text>
</comment>
<dbReference type="InterPro" id="IPR023395">
    <property type="entry name" value="MCP_dom_sf"/>
</dbReference>
<dbReference type="PRINTS" id="PR00926">
    <property type="entry name" value="MITOCARRIER"/>
</dbReference>
<evidence type="ECO:0000256" key="2">
    <source>
        <dbReference type="ARBA" id="ARBA00006375"/>
    </source>
</evidence>
<dbReference type="GO" id="GO:0031966">
    <property type="term" value="C:mitochondrial membrane"/>
    <property type="evidence" value="ECO:0007669"/>
    <property type="project" value="UniProtKB-SubCell"/>
</dbReference>
<accession>A0A131ZX01</accession>
<evidence type="ECO:0000313" key="11">
    <source>
        <dbReference type="EMBL" id="KPM03019.1"/>
    </source>
</evidence>
<dbReference type="Proteomes" id="UP000616769">
    <property type="component" value="Unassembled WGS sequence"/>
</dbReference>
<evidence type="ECO:0000256" key="4">
    <source>
        <dbReference type="ARBA" id="ARBA00022692"/>
    </source>
</evidence>
<comment type="caution">
    <text evidence="11">The sequence shown here is derived from an EMBL/GenBank/DDBJ whole genome shotgun (WGS) entry which is preliminary data.</text>
</comment>
<keyword evidence="7" id="KW-0496">Mitochondrion</keyword>
<dbReference type="InterPro" id="IPR018108">
    <property type="entry name" value="MCP_transmembrane"/>
</dbReference>
<dbReference type="InterPro" id="IPR050567">
    <property type="entry name" value="Mitochondrial_Carrier"/>
</dbReference>
<feature type="repeat" description="Solcar" evidence="9">
    <location>
        <begin position="10"/>
        <end position="82"/>
    </location>
</feature>
<keyword evidence="8 9" id="KW-0472">Membrane</keyword>
<protein>
    <submittedName>
        <fullName evidence="11">Mitochondrial carrier protein-like protein 1</fullName>
    </submittedName>
</protein>
<dbReference type="PANTHER" id="PTHR45624:SF61">
    <property type="entry name" value="MITOCHONDRIAL BASIC AMINO ACIDS TRANSPORTER"/>
    <property type="match status" value="1"/>
</dbReference>
<dbReference type="InterPro" id="IPR002067">
    <property type="entry name" value="MCP"/>
</dbReference>
<dbReference type="OrthoDB" id="193856at2759"/>
<dbReference type="SUPFAM" id="SSF103506">
    <property type="entry name" value="Mitochondrial carrier"/>
    <property type="match status" value="1"/>
</dbReference>
<evidence type="ECO:0000256" key="1">
    <source>
        <dbReference type="ARBA" id="ARBA00004225"/>
    </source>
</evidence>
<comment type="subcellular location">
    <subcellularLocation>
        <location evidence="1">Mitochondrion membrane</location>
        <topology evidence="1">Multi-pass membrane protein</topology>
    </subcellularLocation>
</comment>
<dbReference type="VEuPathDB" id="VectorBase:SSCA009596"/>
<sequence length="272" mass="30147">MFEFFFCLSYFVTLEGVAGVLVGHPLDTIKVIVQTSPHRLSAISVAKNSSISSLYRGIKAPLAGLAALNTIVFGVHGSIMRLTFDNERNISHTLFMNAIAGSCAGLAQSIISSPIELLKTRSQINSHSILTNAKQIIYSEGGFRGLYRGFWMTVLRDCPAFATYFYSYESLIYHLTRSKEKPSTVDTLFAGGVAGALSWLVIYPIDVIKSRIQADIRYTSASTCLRELIHSEGFAALMRGCGTTLLRAFPTNGTTFTVFSWTFYFHERIFEK</sequence>
<dbReference type="Pfam" id="PF00153">
    <property type="entry name" value="Mito_carr"/>
    <property type="match status" value="3"/>
</dbReference>
<evidence type="ECO:0000256" key="9">
    <source>
        <dbReference type="PROSITE-ProRule" id="PRU00282"/>
    </source>
</evidence>
<dbReference type="EMBL" id="JXLN01003741">
    <property type="protein sequence ID" value="KPM03019.1"/>
    <property type="molecule type" value="Genomic_DNA"/>
</dbReference>
<keyword evidence="4 9" id="KW-0812">Transmembrane</keyword>
<dbReference type="PROSITE" id="PS50920">
    <property type="entry name" value="SOLCAR"/>
    <property type="match status" value="3"/>
</dbReference>
<organism evidence="11 12">
    <name type="scientific">Sarcoptes scabiei</name>
    <name type="common">Itch mite</name>
    <name type="synonym">Acarus scabiei</name>
    <dbReference type="NCBI Taxonomy" id="52283"/>
    <lineage>
        <taxon>Eukaryota</taxon>
        <taxon>Metazoa</taxon>
        <taxon>Ecdysozoa</taxon>
        <taxon>Arthropoda</taxon>
        <taxon>Chelicerata</taxon>
        <taxon>Arachnida</taxon>
        <taxon>Acari</taxon>
        <taxon>Acariformes</taxon>
        <taxon>Sarcoptiformes</taxon>
        <taxon>Astigmata</taxon>
        <taxon>Psoroptidia</taxon>
        <taxon>Sarcoptoidea</taxon>
        <taxon>Sarcoptidae</taxon>
        <taxon>Sarcoptinae</taxon>
        <taxon>Sarcoptes</taxon>
    </lineage>
</organism>
<dbReference type="GO" id="GO:1990575">
    <property type="term" value="P:mitochondrial L-ornithine transmembrane transport"/>
    <property type="evidence" value="ECO:0007669"/>
    <property type="project" value="TreeGrafter"/>
</dbReference>
<dbReference type="GO" id="GO:0005289">
    <property type="term" value="F:high-affinity L-arginine transmembrane transporter activity"/>
    <property type="evidence" value="ECO:0007669"/>
    <property type="project" value="TreeGrafter"/>
</dbReference>
<dbReference type="PANTHER" id="PTHR45624">
    <property type="entry name" value="MITOCHONDRIAL BASIC AMINO ACIDS TRANSPORTER-RELATED"/>
    <property type="match status" value="1"/>
</dbReference>